<dbReference type="SUPFAM" id="SSF49464">
    <property type="entry name" value="Carboxypeptidase regulatory domain-like"/>
    <property type="match status" value="1"/>
</dbReference>
<reference evidence="6 7" key="1">
    <citation type="submission" date="2016-10" db="EMBL/GenBank/DDBJ databases">
        <authorList>
            <person name="de Groot N.N."/>
        </authorList>
    </citation>
    <scope>NUCLEOTIDE SEQUENCE [LARGE SCALE GENOMIC DNA]</scope>
    <source>
        <strain evidence="6 7">CGMCC 1.3801</strain>
    </source>
</reference>
<keyword evidence="3" id="KW-0998">Cell outer membrane</keyword>
<accession>A0A1G4VQB0</accession>
<evidence type="ECO:0000259" key="4">
    <source>
        <dbReference type="Pfam" id="PF07715"/>
    </source>
</evidence>
<dbReference type="Pfam" id="PF14905">
    <property type="entry name" value="OMP_b-brl_3"/>
    <property type="match status" value="1"/>
</dbReference>
<comment type="subcellular location">
    <subcellularLocation>
        <location evidence="1">Cell outer membrane</location>
    </subcellularLocation>
</comment>
<evidence type="ECO:0000313" key="7">
    <source>
        <dbReference type="Proteomes" id="UP000182124"/>
    </source>
</evidence>
<dbReference type="Pfam" id="PF07715">
    <property type="entry name" value="Plug"/>
    <property type="match status" value="1"/>
</dbReference>
<gene>
    <name evidence="6" type="ORF">SAMN02927925_01522</name>
</gene>
<dbReference type="InterPro" id="IPR036942">
    <property type="entry name" value="Beta-barrel_TonB_sf"/>
</dbReference>
<evidence type="ECO:0000259" key="5">
    <source>
        <dbReference type="Pfam" id="PF14905"/>
    </source>
</evidence>
<dbReference type="InterPro" id="IPR012910">
    <property type="entry name" value="Plug_dom"/>
</dbReference>
<evidence type="ECO:0000313" key="6">
    <source>
        <dbReference type="EMBL" id="SCX10209.1"/>
    </source>
</evidence>
<keyword evidence="2" id="KW-0472">Membrane</keyword>
<evidence type="ECO:0000256" key="2">
    <source>
        <dbReference type="ARBA" id="ARBA00023136"/>
    </source>
</evidence>
<proteinExistence type="predicted"/>
<dbReference type="Gene3D" id="2.40.170.20">
    <property type="entry name" value="TonB-dependent receptor, beta-barrel domain"/>
    <property type="match status" value="1"/>
</dbReference>
<dbReference type="InterPro" id="IPR041700">
    <property type="entry name" value="OMP_b-brl_3"/>
</dbReference>
<feature type="domain" description="Outer membrane protein beta-barrel" evidence="5">
    <location>
        <begin position="447"/>
        <end position="854"/>
    </location>
</feature>
<protein>
    <submittedName>
        <fullName evidence="6">Outer membrane receptor proteins, mostly Fe transport</fullName>
    </submittedName>
</protein>
<dbReference type="Gene3D" id="2.60.40.1120">
    <property type="entry name" value="Carboxypeptidase-like, regulatory domain"/>
    <property type="match status" value="1"/>
</dbReference>
<dbReference type="InterPro" id="IPR008969">
    <property type="entry name" value="CarboxyPept-like_regulatory"/>
</dbReference>
<feature type="domain" description="TonB-dependent receptor plug" evidence="4">
    <location>
        <begin position="196"/>
        <end position="271"/>
    </location>
</feature>
<evidence type="ECO:0000256" key="3">
    <source>
        <dbReference type="ARBA" id="ARBA00023237"/>
    </source>
</evidence>
<dbReference type="Gene3D" id="2.170.130.10">
    <property type="entry name" value="TonB-dependent receptor, plug domain"/>
    <property type="match status" value="1"/>
</dbReference>
<sequence>MSLLFVSYEMVTVAPKIFLMKRIQSNNHQSTRNAAEPFGAHRKKIKSMKLKLFIVCLLGSISSTFAQAPAAAGNPGSVSGKIVDKTTKEPIGYASVSIKDGAKVVTGAISQENGNFNIPNLELKSYTLEVQFIGYKTYTKAIVLSTSDKSLNVGTIAIESEATQLEGVNIVAERSNIVQKIDRKVVNVGKDLVASGTTASDILNNVPTVSVDPQTKELSLRGNSNVRVLIDGKPSNVDAAQLLQQIPSASIKQIELITNPSAKYNPEGMSGIINIILHKNANQGFNGSLNTGVTFGITPKTNSALNMNYKVGKVNFYTNYGYNHGINANHGDVTSENPTRESFQEFKFRNLNNSHLLKFGMDFYINEKNTISAYTNQNITHSDGFGSTTVDYFDNTSVFLDDNPNVPGPVDPLDPATYFTRTNRDTQQLFRNENENKNQTYDMVFKHDFAKKGENLEFQANFSKTKNNENTDYIDTQYTPTEDSYRTNLIDTKTNYTQLNLDYVNPLSETSKIEVGAETRLQKTDSNFDNVSGTYFAANNFDFKRDIHAVYTNYGKQWNKWSAQLGVRVEAYKIEANFETLSTNPADDKSQTVTDDIFTAYPSAFLTYTVNEKNSFNFNYSRRVDRPSIGQINPIREWTTPTMESRGNPDLVPQFTNSFEINYTRNTKLGSVTTGVFYRRINDEISRVVFNDPNDENRKILSFDNFNDNNAYGVEASGNLKFTKWWAVNASADAYFKTVRGTVQNATTDEFENAEVDVTTFNTRLNNTFTLNKNLRVQLFGMYRGRDLSLQFERKPMYKADLGMTYNVMKGKGTITIRSNDIFNTMRFAFDGDIPYRQHGAFYWESQTLYVGFNLMFGGGKNRELQRKQRDTNETQGSGGMF</sequence>
<dbReference type="Pfam" id="PF13715">
    <property type="entry name" value="CarbopepD_reg_2"/>
    <property type="match status" value="1"/>
</dbReference>
<dbReference type="Proteomes" id="UP000182124">
    <property type="component" value="Unassembled WGS sequence"/>
</dbReference>
<dbReference type="GO" id="GO:0009279">
    <property type="term" value="C:cell outer membrane"/>
    <property type="evidence" value="ECO:0007669"/>
    <property type="project" value="UniProtKB-SubCell"/>
</dbReference>
<dbReference type="PANTHER" id="PTHR40980">
    <property type="entry name" value="PLUG DOMAIN-CONTAINING PROTEIN"/>
    <property type="match status" value="1"/>
</dbReference>
<organism evidence="6 7">
    <name type="scientific">Flavobacterium saliperosum</name>
    <dbReference type="NCBI Taxonomy" id="329186"/>
    <lineage>
        <taxon>Bacteria</taxon>
        <taxon>Pseudomonadati</taxon>
        <taxon>Bacteroidota</taxon>
        <taxon>Flavobacteriia</taxon>
        <taxon>Flavobacteriales</taxon>
        <taxon>Flavobacteriaceae</taxon>
        <taxon>Flavobacterium</taxon>
    </lineage>
</organism>
<keyword evidence="6" id="KW-0675">Receptor</keyword>
<dbReference type="InterPro" id="IPR037066">
    <property type="entry name" value="Plug_dom_sf"/>
</dbReference>
<dbReference type="eggNOG" id="COG4771">
    <property type="taxonomic scope" value="Bacteria"/>
</dbReference>
<dbReference type="STRING" id="329186.SAMN02927925_01522"/>
<dbReference type="PANTHER" id="PTHR40980:SF4">
    <property type="entry name" value="TONB-DEPENDENT RECEPTOR-LIKE BETA-BARREL DOMAIN-CONTAINING PROTEIN"/>
    <property type="match status" value="1"/>
</dbReference>
<dbReference type="AlphaFoldDB" id="A0A1G4VQB0"/>
<dbReference type="SUPFAM" id="SSF56935">
    <property type="entry name" value="Porins"/>
    <property type="match status" value="1"/>
</dbReference>
<dbReference type="EMBL" id="FMTY01000003">
    <property type="protein sequence ID" value="SCX10209.1"/>
    <property type="molecule type" value="Genomic_DNA"/>
</dbReference>
<name>A0A1G4VQB0_9FLAO</name>
<evidence type="ECO:0000256" key="1">
    <source>
        <dbReference type="ARBA" id="ARBA00004442"/>
    </source>
</evidence>